<evidence type="ECO:0000256" key="4">
    <source>
        <dbReference type="ARBA" id="ARBA00022679"/>
    </source>
</evidence>
<dbReference type="GO" id="GO:0070038">
    <property type="term" value="F:rRNA (pseudouridine-N3-)-methyltransferase activity"/>
    <property type="evidence" value="ECO:0007669"/>
    <property type="project" value="UniProtKB-UniRule"/>
</dbReference>
<keyword evidence="3 7" id="KW-0489">Methyltransferase</keyword>
<comment type="function">
    <text evidence="7">Specifically methylates the pseudouridine at position 1915 (m3Psi1915) in 23S rRNA.</text>
</comment>
<feature type="binding site" evidence="7">
    <location>
        <position position="109"/>
    </location>
    <ligand>
        <name>S-adenosyl-L-methionine</name>
        <dbReference type="ChEBI" id="CHEBI:59789"/>
    </ligand>
</feature>
<name>R7AIP0_9FIRM</name>
<evidence type="ECO:0000256" key="2">
    <source>
        <dbReference type="ARBA" id="ARBA00022552"/>
    </source>
</evidence>
<evidence type="ECO:0000256" key="7">
    <source>
        <dbReference type="HAMAP-Rule" id="MF_00658"/>
    </source>
</evidence>
<keyword evidence="2 7" id="KW-0698">rRNA processing</keyword>
<dbReference type="Proteomes" id="UP000018141">
    <property type="component" value="Unassembled WGS sequence"/>
</dbReference>
<protein>
    <recommendedName>
        <fullName evidence="7">Ribosomal RNA large subunit methyltransferase H</fullName>
        <ecNumber evidence="7">2.1.1.177</ecNumber>
    </recommendedName>
    <alternativeName>
        <fullName evidence="7">23S rRNA (pseudouridine1915-N3)-methyltransferase</fullName>
    </alternativeName>
    <alternativeName>
        <fullName evidence="7">23S rRNA m3Psi1915 methyltransferase</fullName>
    </alternativeName>
    <alternativeName>
        <fullName evidence="7">rRNA (pseudouridine-N3-)-methyltransferase RlmH</fullName>
    </alternativeName>
</protein>
<evidence type="ECO:0000313" key="9">
    <source>
        <dbReference type="Proteomes" id="UP000018141"/>
    </source>
</evidence>
<organism evidence="8 9">
    <name type="scientific">Bacteroides pectinophilus CAG:437</name>
    <dbReference type="NCBI Taxonomy" id="1263051"/>
    <lineage>
        <taxon>Bacteria</taxon>
        <taxon>Bacillati</taxon>
        <taxon>Bacillota</taxon>
        <taxon>Clostridia</taxon>
        <taxon>Eubacteriales</taxon>
    </lineage>
</organism>
<dbReference type="Pfam" id="PF02590">
    <property type="entry name" value="SPOUT_MTase"/>
    <property type="match status" value="1"/>
</dbReference>
<dbReference type="HAMAP" id="MF_00658">
    <property type="entry name" value="23SrRNA_methyltr_H"/>
    <property type="match status" value="1"/>
</dbReference>
<dbReference type="InterPro" id="IPR003742">
    <property type="entry name" value="RlmH-like"/>
</dbReference>
<feature type="binding site" evidence="7">
    <location>
        <begin position="128"/>
        <end position="133"/>
    </location>
    <ligand>
        <name>S-adenosyl-L-methionine</name>
        <dbReference type="ChEBI" id="CHEBI:59789"/>
    </ligand>
</feature>
<dbReference type="AlphaFoldDB" id="R7AIP0"/>
<comment type="caution">
    <text evidence="8">The sequence shown here is derived from an EMBL/GenBank/DDBJ whole genome shotgun (WGS) entry which is preliminary data.</text>
</comment>
<sequence length="160" mass="18359">MQKIRVICVGRIKEKFYTQAVEEYSKRLSRYCRLEITELADEKTPDNASDAMNDRIKEKEGDRILAAIPEGAYVIALAIEGRMCDSVELSKKLESLGVEGHGSIVFIIGGSLGLDRRVLDRADYKLSFSRMTFPHQLMRVILLEQVYRAYRISNNEPYHK</sequence>
<feature type="binding site" evidence="7">
    <location>
        <position position="77"/>
    </location>
    <ligand>
        <name>S-adenosyl-L-methionine</name>
        <dbReference type="ChEBI" id="CHEBI:59789"/>
    </ligand>
</feature>
<evidence type="ECO:0000313" key="8">
    <source>
        <dbReference type="EMBL" id="CDD55404.1"/>
    </source>
</evidence>
<evidence type="ECO:0000256" key="1">
    <source>
        <dbReference type="ARBA" id="ARBA00022490"/>
    </source>
</evidence>
<dbReference type="PANTHER" id="PTHR33603:SF1">
    <property type="entry name" value="RIBOSOMAL RNA LARGE SUBUNIT METHYLTRANSFERASE H"/>
    <property type="match status" value="1"/>
</dbReference>
<dbReference type="NCBIfam" id="TIGR00246">
    <property type="entry name" value="tRNA_RlmH_YbeA"/>
    <property type="match status" value="1"/>
</dbReference>
<dbReference type="InterPro" id="IPR029026">
    <property type="entry name" value="tRNA_m1G_MTases_N"/>
</dbReference>
<evidence type="ECO:0000256" key="5">
    <source>
        <dbReference type="ARBA" id="ARBA00022691"/>
    </source>
</evidence>
<accession>R7AIP0</accession>
<dbReference type="NCBIfam" id="NF000985">
    <property type="entry name" value="PRK00103.1-3"/>
    <property type="match status" value="1"/>
</dbReference>
<keyword evidence="1 7" id="KW-0963">Cytoplasm</keyword>
<keyword evidence="5 7" id="KW-0949">S-adenosyl-L-methionine</keyword>
<dbReference type="EMBL" id="CBHH010000006">
    <property type="protein sequence ID" value="CDD55404.1"/>
    <property type="molecule type" value="Genomic_DNA"/>
</dbReference>
<dbReference type="CDD" id="cd18081">
    <property type="entry name" value="RlmH-like"/>
    <property type="match status" value="1"/>
</dbReference>
<proteinExistence type="inferred from homology"/>
<evidence type="ECO:0000256" key="6">
    <source>
        <dbReference type="ARBA" id="ARBA00038303"/>
    </source>
</evidence>
<keyword evidence="4 7" id="KW-0808">Transferase</keyword>
<dbReference type="PANTHER" id="PTHR33603">
    <property type="entry name" value="METHYLTRANSFERASE"/>
    <property type="match status" value="1"/>
</dbReference>
<dbReference type="PIRSF" id="PIRSF004505">
    <property type="entry name" value="MT_bac"/>
    <property type="match status" value="1"/>
</dbReference>
<dbReference type="SUPFAM" id="SSF75217">
    <property type="entry name" value="alpha/beta knot"/>
    <property type="match status" value="1"/>
</dbReference>
<comment type="catalytic activity">
    <reaction evidence="7">
        <text>pseudouridine(1915) in 23S rRNA + S-adenosyl-L-methionine = N(3)-methylpseudouridine(1915) in 23S rRNA + S-adenosyl-L-homocysteine + H(+)</text>
        <dbReference type="Rhea" id="RHEA:42752"/>
        <dbReference type="Rhea" id="RHEA-COMP:10221"/>
        <dbReference type="Rhea" id="RHEA-COMP:10222"/>
        <dbReference type="ChEBI" id="CHEBI:15378"/>
        <dbReference type="ChEBI" id="CHEBI:57856"/>
        <dbReference type="ChEBI" id="CHEBI:59789"/>
        <dbReference type="ChEBI" id="CHEBI:65314"/>
        <dbReference type="ChEBI" id="CHEBI:74486"/>
        <dbReference type="EC" id="2.1.1.177"/>
    </reaction>
</comment>
<comment type="similarity">
    <text evidence="6 7">Belongs to the RNA methyltransferase RlmH family.</text>
</comment>
<evidence type="ECO:0000256" key="3">
    <source>
        <dbReference type="ARBA" id="ARBA00022603"/>
    </source>
</evidence>
<dbReference type="Gene3D" id="3.40.1280.10">
    <property type="match status" value="1"/>
</dbReference>
<dbReference type="GO" id="GO:0005737">
    <property type="term" value="C:cytoplasm"/>
    <property type="evidence" value="ECO:0007669"/>
    <property type="project" value="UniProtKB-SubCell"/>
</dbReference>
<dbReference type="InterPro" id="IPR029028">
    <property type="entry name" value="Alpha/beta_knot_MTases"/>
</dbReference>
<reference evidence="8" key="1">
    <citation type="submission" date="2012-11" db="EMBL/GenBank/DDBJ databases">
        <title>Dependencies among metagenomic species, viruses, plasmids and units of genetic variation.</title>
        <authorList>
            <person name="Nielsen H.B."/>
            <person name="Almeida M."/>
            <person name="Juncker A.S."/>
            <person name="Rasmussen S."/>
            <person name="Li J."/>
            <person name="Sunagawa S."/>
            <person name="Plichta D."/>
            <person name="Gautier L."/>
            <person name="Le Chatelier E."/>
            <person name="Peletier E."/>
            <person name="Bonde I."/>
            <person name="Nielsen T."/>
            <person name="Manichanh C."/>
            <person name="Arumugam M."/>
            <person name="Batto J."/>
            <person name="Santos M.B.Q.D."/>
            <person name="Blom N."/>
            <person name="Borruel N."/>
            <person name="Burgdorf K.S."/>
            <person name="Boumezbeur F."/>
            <person name="Casellas F."/>
            <person name="Dore J."/>
            <person name="Guarner F."/>
            <person name="Hansen T."/>
            <person name="Hildebrand F."/>
            <person name="Kaas R.S."/>
            <person name="Kennedy S."/>
            <person name="Kristiansen K."/>
            <person name="Kultima J.R."/>
            <person name="Leonard P."/>
            <person name="Levenez F."/>
            <person name="Lund O."/>
            <person name="Moumen B."/>
            <person name="Le Paslier D."/>
            <person name="Pons N."/>
            <person name="Pedersen O."/>
            <person name="Prifti E."/>
            <person name="Qin J."/>
            <person name="Raes J."/>
            <person name="Tap J."/>
            <person name="Tims S."/>
            <person name="Ussery D.W."/>
            <person name="Yamada T."/>
            <person name="MetaHit consortium"/>
            <person name="Renault P."/>
            <person name="Sicheritz-Ponten T."/>
            <person name="Bork P."/>
            <person name="Wang J."/>
            <person name="Brunak S."/>
            <person name="Ehrlich S.D."/>
        </authorList>
    </citation>
    <scope>NUCLEOTIDE SEQUENCE [LARGE SCALE GENOMIC DNA]</scope>
</reference>
<gene>
    <name evidence="7" type="primary">rlmH</name>
    <name evidence="8" type="ORF">BN656_00249</name>
</gene>
<comment type="subunit">
    <text evidence="7">Homodimer.</text>
</comment>
<dbReference type="EC" id="2.1.1.177" evidence="7"/>
<comment type="subcellular location">
    <subcellularLocation>
        <location evidence="7">Cytoplasm</location>
    </subcellularLocation>
</comment>